<name>A0A2X3F220_KLEPN</name>
<protein>
    <submittedName>
        <fullName evidence="2">Transposase</fullName>
    </submittedName>
</protein>
<sequence length="76" mass="8835">MTNAVVLWNTIYMQAALDHLRNEGETINEEDEARLSPLRHAHFNMLGHYTFTLAEQVTKGQLRPLKQAEETDEWPL</sequence>
<dbReference type="EMBL" id="UAWQ01000005">
    <property type="protein sequence ID" value="SQC41384.1"/>
    <property type="molecule type" value="Genomic_DNA"/>
</dbReference>
<dbReference type="GO" id="GO:0004803">
    <property type="term" value="F:transposase activity"/>
    <property type="evidence" value="ECO:0007669"/>
    <property type="project" value="InterPro"/>
</dbReference>
<dbReference type="AlphaFoldDB" id="A0A2X3F220"/>
<dbReference type="Pfam" id="PF01526">
    <property type="entry name" value="DDE_Tnp_Tn3"/>
    <property type="match status" value="1"/>
</dbReference>
<gene>
    <name evidence="2" type="ORF">NCTC13465_00624</name>
</gene>
<dbReference type="GO" id="GO:0006313">
    <property type="term" value="P:DNA transposition"/>
    <property type="evidence" value="ECO:0007669"/>
    <property type="project" value="InterPro"/>
</dbReference>
<reference evidence="2 3" key="1">
    <citation type="submission" date="2018-06" db="EMBL/GenBank/DDBJ databases">
        <authorList>
            <consortium name="Pathogen Informatics"/>
            <person name="Doyle S."/>
        </authorList>
    </citation>
    <scope>NUCLEOTIDE SEQUENCE [LARGE SCALE GENOMIC DNA]</scope>
    <source>
        <strain evidence="2 3">NCTC13465</strain>
    </source>
</reference>
<evidence type="ECO:0000259" key="1">
    <source>
        <dbReference type="Pfam" id="PF01526"/>
    </source>
</evidence>
<dbReference type="InterPro" id="IPR002513">
    <property type="entry name" value="Tn3_Tnp_DDE_dom"/>
</dbReference>
<dbReference type="Proteomes" id="UP000251721">
    <property type="component" value="Unassembled WGS sequence"/>
</dbReference>
<organism evidence="2 3">
    <name type="scientific">Klebsiella pneumoniae</name>
    <dbReference type="NCBI Taxonomy" id="573"/>
    <lineage>
        <taxon>Bacteria</taxon>
        <taxon>Pseudomonadati</taxon>
        <taxon>Pseudomonadota</taxon>
        <taxon>Gammaproteobacteria</taxon>
        <taxon>Enterobacterales</taxon>
        <taxon>Enterobacteriaceae</taxon>
        <taxon>Klebsiella/Raoultella group</taxon>
        <taxon>Klebsiella</taxon>
        <taxon>Klebsiella pneumoniae complex</taxon>
    </lineage>
</organism>
<evidence type="ECO:0000313" key="2">
    <source>
        <dbReference type="EMBL" id="SQC41384.1"/>
    </source>
</evidence>
<proteinExistence type="predicted"/>
<feature type="domain" description="Tn3 transposase DDE" evidence="1">
    <location>
        <begin position="2"/>
        <end position="49"/>
    </location>
</feature>
<evidence type="ECO:0000313" key="3">
    <source>
        <dbReference type="Proteomes" id="UP000251721"/>
    </source>
</evidence>
<accession>A0A2X3F220</accession>